<evidence type="ECO:0000256" key="2">
    <source>
        <dbReference type="ARBA" id="ARBA00022694"/>
    </source>
</evidence>
<dbReference type="InterPro" id="IPR020103">
    <property type="entry name" value="PsdUridine_synth_cat_dom_sf"/>
</dbReference>
<dbReference type="InterPro" id="IPR001406">
    <property type="entry name" value="PsdUridine_synth_TruA"/>
</dbReference>
<dbReference type="Pfam" id="PF01416">
    <property type="entry name" value="PseudoU_synth_1"/>
    <property type="match status" value="1"/>
</dbReference>
<keyword evidence="3 4" id="KW-0413">Isomerase</keyword>
<feature type="domain" description="Pseudouridine synthase I TruA alpha/beta" evidence="5">
    <location>
        <begin position="118"/>
        <end position="228"/>
    </location>
</feature>
<protein>
    <recommendedName>
        <fullName evidence="4">tRNA pseudouridine synthase</fullName>
        <ecNumber evidence="4">5.4.99.12</ecNumber>
    </recommendedName>
</protein>
<evidence type="ECO:0000313" key="7">
    <source>
        <dbReference type="Proteomes" id="UP001595953"/>
    </source>
</evidence>
<gene>
    <name evidence="6" type="ORF">ACFO5O_06250</name>
</gene>
<dbReference type="InterPro" id="IPR020094">
    <property type="entry name" value="TruA/RsuA/RluB/E/F_N"/>
</dbReference>
<evidence type="ECO:0000256" key="4">
    <source>
        <dbReference type="RuleBase" id="RU003792"/>
    </source>
</evidence>
<keyword evidence="2 4" id="KW-0819">tRNA processing</keyword>
<keyword evidence="7" id="KW-1185">Reference proteome</keyword>
<name>A0ABV9N0T6_9FLAO</name>
<dbReference type="PANTHER" id="PTHR11142">
    <property type="entry name" value="PSEUDOURIDYLATE SYNTHASE"/>
    <property type="match status" value="1"/>
</dbReference>
<evidence type="ECO:0000256" key="3">
    <source>
        <dbReference type="ARBA" id="ARBA00023235"/>
    </source>
</evidence>
<proteinExistence type="inferred from homology"/>
<dbReference type="Proteomes" id="UP001595953">
    <property type="component" value="Unassembled WGS sequence"/>
</dbReference>
<sequence length="229" mass="26070">MIDKTLNYIFEGNITFKTLGASRTDAMVSANASAFELFIDHPILDFEDFLNTFNYYLPQDIKALAVKEVTKEFNIIQSSKVKEYQYLFAFGEKTHPFCASIMTTFRDELDIEAMQLGAKLFEGEHYFKSYCSNVKEDGLYHRTIISSEIVENTIYNASFFPNKSYLYKIRAKGFGQNQVRLMMGVLAKLGTGEITLEFIKNSLKNESQIVLDDIAPASGLILNTITFDL</sequence>
<dbReference type="InterPro" id="IPR020097">
    <property type="entry name" value="PsdUridine_synth_TruA_a/b_dom"/>
</dbReference>
<dbReference type="Gene3D" id="3.30.70.580">
    <property type="entry name" value="Pseudouridine synthase I, catalytic domain, N-terminal subdomain"/>
    <property type="match status" value="1"/>
</dbReference>
<accession>A0ABV9N0T6</accession>
<evidence type="ECO:0000259" key="5">
    <source>
        <dbReference type="Pfam" id="PF01416"/>
    </source>
</evidence>
<dbReference type="InterPro" id="IPR020095">
    <property type="entry name" value="PsdUridine_synth_TruA_C"/>
</dbReference>
<comment type="caution">
    <text evidence="6">The sequence shown here is derived from an EMBL/GenBank/DDBJ whole genome shotgun (WGS) entry which is preliminary data.</text>
</comment>
<dbReference type="PANTHER" id="PTHR11142:SF0">
    <property type="entry name" value="TRNA PSEUDOURIDINE SYNTHASE-LIKE 1"/>
    <property type="match status" value="1"/>
</dbReference>
<dbReference type="RefSeq" id="WP_387961982.1">
    <property type="nucleotide sequence ID" value="NZ_JBHSGP010000012.1"/>
</dbReference>
<evidence type="ECO:0000256" key="1">
    <source>
        <dbReference type="ARBA" id="ARBA00009375"/>
    </source>
</evidence>
<dbReference type="Gene3D" id="3.30.70.660">
    <property type="entry name" value="Pseudouridine synthase I, catalytic domain, C-terminal subdomain"/>
    <property type="match status" value="1"/>
</dbReference>
<comment type="catalytic activity">
    <reaction evidence="4">
        <text>uridine(38/39/40) in tRNA = pseudouridine(38/39/40) in tRNA</text>
        <dbReference type="Rhea" id="RHEA:22376"/>
        <dbReference type="Rhea" id="RHEA-COMP:10085"/>
        <dbReference type="Rhea" id="RHEA-COMP:10087"/>
        <dbReference type="ChEBI" id="CHEBI:65314"/>
        <dbReference type="ChEBI" id="CHEBI:65315"/>
        <dbReference type="EC" id="5.4.99.12"/>
    </reaction>
</comment>
<organism evidence="6 7">
    <name type="scientific">Geojedonia litorea</name>
    <dbReference type="NCBI Taxonomy" id="1268269"/>
    <lineage>
        <taxon>Bacteria</taxon>
        <taxon>Pseudomonadati</taxon>
        <taxon>Bacteroidota</taxon>
        <taxon>Flavobacteriia</taxon>
        <taxon>Flavobacteriales</taxon>
        <taxon>Flavobacteriaceae</taxon>
        <taxon>Geojedonia</taxon>
    </lineage>
</organism>
<comment type="similarity">
    <text evidence="1 4">Belongs to the tRNA pseudouridine synthase TruA family.</text>
</comment>
<dbReference type="EC" id="5.4.99.12" evidence="4"/>
<dbReference type="SUPFAM" id="SSF55120">
    <property type="entry name" value="Pseudouridine synthase"/>
    <property type="match status" value="1"/>
</dbReference>
<evidence type="ECO:0000313" key="6">
    <source>
        <dbReference type="EMBL" id="MFC4721912.1"/>
    </source>
</evidence>
<reference evidence="7" key="1">
    <citation type="journal article" date="2019" name="Int. J. Syst. Evol. Microbiol.">
        <title>The Global Catalogue of Microorganisms (GCM) 10K type strain sequencing project: providing services to taxonomists for standard genome sequencing and annotation.</title>
        <authorList>
            <consortium name="The Broad Institute Genomics Platform"/>
            <consortium name="The Broad Institute Genome Sequencing Center for Infectious Disease"/>
            <person name="Wu L."/>
            <person name="Ma J."/>
        </authorList>
    </citation>
    <scope>NUCLEOTIDE SEQUENCE [LARGE SCALE GENOMIC DNA]</scope>
    <source>
        <strain evidence="7">CCUG 63682</strain>
    </source>
</reference>
<dbReference type="EMBL" id="JBHSGP010000012">
    <property type="protein sequence ID" value="MFC4721912.1"/>
    <property type="molecule type" value="Genomic_DNA"/>
</dbReference>